<feature type="region of interest" description="Disordered" evidence="1">
    <location>
        <begin position="1"/>
        <end position="22"/>
    </location>
</feature>
<dbReference type="AlphaFoldDB" id="A0A101LX99"/>
<evidence type="ECO:0000313" key="2">
    <source>
        <dbReference type="EMBL" id="KUM47054.1"/>
    </source>
</evidence>
<name>A0A101LX99_PICGL</name>
<protein>
    <submittedName>
        <fullName evidence="2">Uncharacterized protein</fullName>
    </submittedName>
</protein>
<accession>A0A101LX99</accession>
<dbReference type="EMBL" id="LKAM01000008">
    <property type="protein sequence ID" value="KUM47054.1"/>
    <property type="molecule type" value="Genomic_DNA"/>
</dbReference>
<organism evidence="2">
    <name type="scientific">Picea glauca</name>
    <name type="common">White spruce</name>
    <name type="synonym">Pinus glauca</name>
    <dbReference type="NCBI Taxonomy" id="3330"/>
    <lineage>
        <taxon>Eukaryota</taxon>
        <taxon>Viridiplantae</taxon>
        <taxon>Streptophyta</taxon>
        <taxon>Embryophyta</taxon>
        <taxon>Tracheophyta</taxon>
        <taxon>Spermatophyta</taxon>
        <taxon>Pinopsida</taxon>
        <taxon>Pinidae</taxon>
        <taxon>Conifers I</taxon>
        <taxon>Pinales</taxon>
        <taxon>Pinaceae</taxon>
        <taxon>Picea</taxon>
    </lineage>
</organism>
<comment type="caution">
    <text evidence="2">The sequence shown here is derived from an EMBL/GenBank/DDBJ whole genome shotgun (WGS) entry which is preliminary data.</text>
</comment>
<evidence type="ECO:0000256" key="1">
    <source>
        <dbReference type="SAM" id="MobiDB-lite"/>
    </source>
</evidence>
<reference evidence="2" key="1">
    <citation type="journal article" date="2015" name="Genome Biol. Evol.">
        <title>Organellar Genomes of White Spruce (Picea glauca): Assembly and Annotation.</title>
        <authorList>
            <person name="Jackman S.D."/>
            <person name="Warren R.L."/>
            <person name="Gibb E.A."/>
            <person name="Vandervalk B.P."/>
            <person name="Mohamadi H."/>
            <person name="Chu J."/>
            <person name="Raymond A."/>
            <person name="Pleasance S."/>
            <person name="Coope R."/>
            <person name="Wildung M.R."/>
            <person name="Ritland C.E."/>
            <person name="Bousquet J."/>
            <person name="Jones S.J."/>
            <person name="Bohlmann J."/>
            <person name="Birol I."/>
        </authorList>
    </citation>
    <scope>NUCLEOTIDE SEQUENCE [LARGE SCALE GENOMIC DNA]</scope>
    <source>
        <tissue evidence="2">Flushing bud</tissue>
    </source>
</reference>
<gene>
    <name evidence="2" type="ORF">ABT39_MTgene6060</name>
</gene>
<keyword evidence="2" id="KW-0496">Mitochondrion</keyword>
<proteinExistence type="predicted"/>
<sequence length="46" mass="5139">MPISWGDYGSAGDELLRSEASNPNNMRVRSDWTIFIIGQTVLNTPQ</sequence>
<geneLocation type="mitochondrion" evidence="2"/>